<reference evidence="4" key="1">
    <citation type="submission" date="2017-10" db="EMBL/GenBank/DDBJ databases">
        <title>Rapid genome shrinkage in a self-fertile nematode reveals novel sperm competition proteins.</title>
        <authorList>
            <person name="Yin D."/>
            <person name="Schwarz E.M."/>
            <person name="Thomas C.G."/>
            <person name="Felde R.L."/>
            <person name="Korf I.F."/>
            <person name="Cutter A.D."/>
            <person name="Schartner C.M."/>
            <person name="Ralston E.J."/>
            <person name="Meyer B.J."/>
            <person name="Haag E.S."/>
        </authorList>
    </citation>
    <scope>NUCLEOTIDE SEQUENCE [LARGE SCALE GENOMIC DNA]</scope>
    <source>
        <strain evidence="4">JU1422</strain>
    </source>
</reference>
<gene>
    <name evidence="3" type="primary">Cnig_chr_II.g6084</name>
    <name evidence="3" type="ORF">B9Z55_006084</name>
</gene>
<dbReference type="PANTHER" id="PTHR23362">
    <property type="entry name" value="L-PLASTIN-RELATED"/>
    <property type="match status" value="1"/>
</dbReference>
<name>A0A2G5V3Q6_9PELO</name>
<evidence type="ECO:0000259" key="2">
    <source>
        <dbReference type="SMART" id="SM00583"/>
    </source>
</evidence>
<dbReference type="Pfam" id="PF04435">
    <property type="entry name" value="SPK"/>
    <property type="match status" value="1"/>
</dbReference>
<dbReference type="PANTHER" id="PTHR23362:SF0">
    <property type="entry name" value="CALPONIN-HOMOLOGY (CH) DOMAIN-CONTAINING PROTEIN-RELATED"/>
    <property type="match status" value="1"/>
</dbReference>
<dbReference type="EMBL" id="PDUG01000002">
    <property type="protein sequence ID" value="PIC46370.1"/>
    <property type="molecule type" value="Genomic_DNA"/>
</dbReference>
<feature type="domain" description="SPK" evidence="2">
    <location>
        <begin position="4"/>
        <end position="110"/>
    </location>
</feature>
<organism evidence="3 4">
    <name type="scientific">Caenorhabditis nigoni</name>
    <dbReference type="NCBI Taxonomy" id="1611254"/>
    <lineage>
        <taxon>Eukaryota</taxon>
        <taxon>Metazoa</taxon>
        <taxon>Ecdysozoa</taxon>
        <taxon>Nematoda</taxon>
        <taxon>Chromadorea</taxon>
        <taxon>Rhabditida</taxon>
        <taxon>Rhabditina</taxon>
        <taxon>Rhabditomorpha</taxon>
        <taxon>Rhabditoidea</taxon>
        <taxon>Rhabditidae</taxon>
        <taxon>Peloderinae</taxon>
        <taxon>Caenorhabditis</taxon>
    </lineage>
</organism>
<evidence type="ECO:0000256" key="1">
    <source>
        <dbReference type="SAM" id="MobiDB-lite"/>
    </source>
</evidence>
<feature type="compositionally biased region" description="Polar residues" evidence="1">
    <location>
        <begin position="147"/>
        <end position="159"/>
    </location>
</feature>
<dbReference type="InterPro" id="IPR006570">
    <property type="entry name" value="SPK_dom"/>
</dbReference>
<protein>
    <recommendedName>
        <fullName evidence="2">SPK domain-containing protein</fullName>
    </recommendedName>
</protein>
<comment type="caution">
    <text evidence="3">The sequence shown here is derived from an EMBL/GenBank/DDBJ whole genome shotgun (WGS) entry which is preliminary data.</text>
</comment>
<feature type="region of interest" description="Disordered" evidence="1">
    <location>
        <begin position="117"/>
        <end position="165"/>
    </location>
</feature>
<dbReference type="InterPro" id="IPR053315">
    <property type="entry name" value="Peptidase_C14A"/>
</dbReference>
<proteinExistence type="predicted"/>
<dbReference type="AlphaFoldDB" id="A0A2G5V3Q6"/>
<keyword evidence="4" id="KW-1185">Reference proteome</keyword>
<evidence type="ECO:0000313" key="4">
    <source>
        <dbReference type="Proteomes" id="UP000230233"/>
    </source>
</evidence>
<dbReference type="Proteomes" id="UP000230233">
    <property type="component" value="Chromosome II"/>
</dbReference>
<dbReference type="SMART" id="SM00583">
    <property type="entry name" value="SPK"/>
    <property type="match status" value="1"/>
</dbReference>
<evidence type="ECO:0000313" key="3">
    <source>
        <dbReference type="EMBL" id="PIC46370.1"/>
    </source>
</evidence>
<accession>A0A2G5V3Q6</accession>
<sequence length="343" mass="39363">MQDAFSRAIQFIYKNVENYSKPEDLFRWCQLAKVEQPKALQEGIKQRLKKIEELNEYTTLEKVKLVFLFSIPISAKFLKELEDGGCLVKLNTRNVIALFRSSDKTFVLEPTHATNNRNFKGKKEFDDSEIGQNPPQGRPDLPEMDNEGNSLQMGSNDTEPPQKRLKMEQERVRGTNLEMEEVLEEVEWIGREDLILEENTQEQTPGTISLLKLSEHVEILSKKIGLNEKFQQKAEKAVRLCKANDQTMSIHEFNVHFASMMTSLKRSASRNSTENSMKMAKVVKEFQSNLVAPFGRRLVEAVRIPDDNVTIREGREEMIILKTVASKLDGFMNSMSNGWADLD</sequence>